<sequence>MACVCVCECVADHWHLSTRHVTAVHSHRASQYISSAVQDSQKRNKDLDLTGNTYQTGATLSCCFGRTGTSDVLLELRYIPNPFAPLGHILLVSLGSPKHNCAYDPCLILAFIREGACWSAAPLVLCKGKHMLPQINIT</sequence>
<gene>
    <name evidence="1" type="ORF">BN869_000005227_1</name>
</gene>
<dbReference type="EMBL" id="CDPU01000013">
    <property type="protein sequence ID" value="CEO49170.1"/>
    <property type="molecule type" value="Genomic_DNA"/>
</dbReference>
<reference evidence="1" key="1">
    <citation type="submission" date="2015-01" db="EMBL/GenBank/DDBJ databases">
        <authorList>
            <person name="Durling Mikael"/>
        </authorList>
    </citation>
    <scope>NUCLEOTIDE SEQUENCE</scope>
</reference>
<name>A0A0B7K2L4_BIOOC</name>
<organism evidence="1">
    <name type="scientific">Bionectria ochroleuca</name>
    <name type="common">Gliocladium roseum</name>
    <dbReference type="NCBI Taxonomy" id="29856"/>
    <lineage>
        <taxon>Eukaryota</taxon>
        <taxon>Fungi</taxon>
        <taxon>Dikarya</taxon>
        <taxon>Ascomycota</taxon>
        <taxon>Pezizomycotina</taxon>
        <taxon>Sordariomycetes</taxon>
        <taxon>Hypocreomycetidae</taxon>
        <taxon>Hypocreales</taxon>
        <taxon>Bionectriaceae</taxon>
        <taxon>Clonostachys</taxon>
    </lineage>
</organism>
<accession>A0A0B7K2L4</accession>
<dbReference type="AlphaFoldDB" id="A0A0B7K2L4"/>
<protein>
    <submittedName>
        <fullName evidence="1">Uncharacterized protein</fullName>
    </submittedName>
</protein>
<evidence type="ECO:0000313" key="1">
    <source>
        <dbReference type="EMBL" id="CEO49170.1"/>
    </source>
</evidence>
<proteinExistence type="predicted"/>